<evidence type="ECO:0000256" key="6">
    <source>
        <dbReference type="ARBA" id="ARBA00022882"/>
    </source>
</evidence>
<dbReference type="EMBL" id="CADCTX010000635">
    <property type="protein sequence ID" value="CAA9335760.1"/>
    <property type="molecule type" value="Genomic_DNA"/>
</dbReference>
<dbReference type="Gene3D" id="1.20.120.350">
    <property type="entry name" value="Voltage-gated potassium channels. Chain C"/>
    <property type="match status" value="1"/>
</dbReference>
<dbReference type="PRINTS" id="PR00169">
    <property type="entry name" value="KCHANNEL"/>
</dbReference>
<evidence type="ECO:0000256" key="7">
    <source>
        <dbReference type="ARBA" id="ARBA00022958"/>
    </source>
</evidence>
<dbReference type="GO" id="GO:0005249">
    <property type="term" value="F:voltage-gated potassium channel activity"/>
    <property type="evidence" value="ECO:0007669"/>
    <property type="project" value="InterPro"/>
</dbReference>
<name>A0A6J4LNP5_9BACT</name>
<evidence type="ECO:0000259" key="14">
    <source>
        <dbReference type="Pfam" id="PF00520"/>
    </source>
</evidence>
<evidence type="ECO:0000256" key="11">
    <source>
        <dbReference type="ARBA" id="ARBA00023303"/>
    </source>
</evidence>
<accession>A0A6J4LNP5</accession>
<dbReference type="InterPro" id="IPR005821">
    <property type="entry name" value="Ion_trans_dom"/>
</dbReference>
<evidence type="ECO:0000256" key="8">
    <source>
        <dbReference type="ARBA" id="ARBA00022989"/>
    </source>
</evidence>
<keyword evidence="6" id="KW-0851">Voltage-gated channel</keyword>
<evidence type="ECO:0000256" key="1">
    <source>
        <dbReference type="ARBA" id="ARBA00004141"/>
    </source>
</evidence>
<dbReference type="PANTHER" id="PTHR11537">
    <property type="entry name" value="VOLTAGE-GATED POTASSIUM CHANNEL"/>
    <property type="match status" value="1"/>
</dbReference>
<evidence type="ECO:0000256" key="5">
    <source>
        <dbReference type="ARBA" id="ARBA00022826"/>
    </source>
</evidence>
<dbReference type="AlphaFoldDB" id="A0A6J4LNP5"/>
<dbReference type="InterPro" id="IPR028325">
    <property type="entry name" value="VG_K_chnl"/>
</dbReference>
<dbReference type="Pfam" id="PF00520">
    <property type="entry name" value="Ion_trans"/>
    <property type="match status" value="1"/>
</dbReference>
<keyword evidence="7" id="KW-0630">Potassium</keyword>
<dbReference type="InterPro" id="IPR027359">
    <property type="entry name" value="Volt_channel_dom_sf"/>
</dbReference>
<evidence type="ECO:0000256" key="3">
    <source>
        <dbReference type="ARBA" id="ARBA00022538"/>
    </source>
</evidence>
<protein>
    <submittedName>
        <fullName evidence="15">Potassium voltage-gated channel subfamily KQT possible potassium channel, VIC family</fullName>
    </submittedName>
</protein>
<evidence type="ECO:0000313" key="15">
    <source>
        <dbReference type="EMBL" id="CAA9335760.1"/>
    </source>
</evidence>
<proteinExistence type="predicted"/>
<dbReference type="GO" id="GO:0001508">
    <property type="term" value="P:action potential"/>
    <property type="evidence" value="ECO:0007669"/>
    <property type="project" value="TreeGrafter"/>
</dbReference>
<evidence type="ECO:0000256" key="13">
    <source>
        <dbReference type="SAM" id="Phobius"/>
    </source>
</evidence>
<feature type="transmembrane region" description="Helical" evidence="13">
    <location>
        <begin position="171"/>
        <end position="192"/>
    </location>
</feature>
<sequence>MSAARPGAPAPSTPHDDPEDSPDAGTLRGRLHQIVFESDSPAGRGFDLVLIALVLLSVAAVSVETVRGLAPSTYAALRATEWALTLLFTLEYVLRLVAVRRPLAYATSFYGVVDLLAILPSYISLFFPGAQALLVVRSLRLLRVFRVLKLAHFLTEANVLGRALRASSRKIIVFLLTVSTLVVVIGALMYVVEGVDNGFTSIPVSMYWAVVTLTTVGYGDIAPQTPLGQTLASLVMILGYGIIAVPTGIVTAELTAGARTSPVSGQACPSCGTEGHAADARFCRRCGTAL</sequence>
<dbReference type="SUPFAM" id="SSF81324">
    <property type="entry name" value="Voltage-gated potassium channels"/>
    <property type="match status" value="1"/>
</dbReference>
<keyword evidence="10 13" id="KW-0472">Membrane</keyword>
<dbReference type="GO" id="GO:0008076">
    <property type="term" value="C:voltage-gated potassium channel complex"/>
    <property type="evidence" value="ECO:0007669"/>
    <property type="project" value="InterPro"/>
</dbReference>
<dbReference type="PANTHER" id="PTHR11537:SF254">
    <property type="entry name" value="POTASSIUM VOLTAGE-GATED CHANNEL PROTEIN SHAB"/>
    <property type="match status" value="1"/>
</dbReference>
<keyword evidence="3" id="KW-0633">Potassium transport</keyword>
<evidence type="ECO:0000256" key="9">
    <source>
        <dbReference type="ARBA" id="ARBA00023065"/>
    </source>
</evidence>
<feature type="transmembrane region" description="Helical" evidence="13">
    <location>
        <begin position="231"/>
        <end position="252"/>
    </location>
</feature>
<feature type="transmembrane region" description="Helical" evidence="13">
    <location>
        <begin position="115"/>
        <end position="136"/>
    </location>
</feature>
<keyword evidence="11 15" id="KW-0407">Ion channel</keyword>
<dbReference type="Gene3D" id="1.10.287.70">
    <property type="match status" value="1"/>
</dbReference>
<keyword evidence="8 13" id="KW-1133">Transmembrane helix</keyword>
<keyword evidence="5" id="KW-0631">Potassium channel</keyword>
<gene>
    <name evidence="15" type="ORF">AVDCRST_MAG40-2151</name>
</gene>
<keyword evidence="4 13" id="KW-0812">Transmembrane</keyword>
<evidence type="ECO:0000256" key="4">
    <source>
        <dbReference type="ARBA" id="ARBA00022692"/>
    </source>
</evidence>
<feature type="transmembrane region" description="Helical" evidence="13">
    <location>
        <begin position="82"/>
        <end position="103"/>
    </location>
</feature>
<feature type="region of interest" description="Disordered" evidence="12">
    <location>
        <begin position="1"/>
        <end position="24"/>
    </location>
</feature>
<comment type="subcellular location">
    <subcellularLocation>
        <location evidence="1">Membrane</location>
        <topology evidence="1">Multi-pass membrane protein</topology>
    </subcellularLocation>
</comment>
<evidence type="ECO:0000256" key="2">
    <source>
        <dbReference type="ARBA" id="ARBA00022448"/>
    </source>
</evidence>
<keyword evidence="2" id="KW-0813">Transport</keyword>
<reference evidence="15" key="1">
    <citation type="submission" date="2020-02" db="EMBL/GenBank/DDBJ databases">
        <authorList>
            <person name="Meier V. D."/>
        </authorList>
    </citation>
    <scope>NUCLEOTIDE SEQUENCE</scope>
    <source>
        <strain evidence="15">AVDCRST_MAG40</strain>
    </source>
</reference>
<feature type="domain" description="Ion transport" evidence="14">
    <location>
        <begin position="46"/>
        <end position="253"/>
    </location>
</feature>
<evidence type="ECO:0000256" key="10">
    <source>
        <dbReference type="ARBA" id="ARBA00023136"/>
    </source>
</evidence>
<evidence type="ECO:0000256" key="12">
    <source>
        <dbReference type="SAM" id="MobiDB-lite"/>
    </source>
</evidence>
<organism evidence="15">
    <name type="scientific">uncultured Gemmatimonadaceae bacterium</name>
    <dbReference type="NCBI Taxonomy" id="246130"/>
    <lineage>
        <taxon>Bacteria</taxon>
        <taxon>Pseudomonadati</taxon>
        <taxon>Gemmatimonadota</taxon>
        <taxon>Gemmatimonadia</taxon>
        <taxon>Gemmatimonadales</taxon>
        <taxon>Gemmatimonadaceae</taxon>
        <taxon>environmental samples</taxon>
    </lineage>
</organism>
<feature type="transmembrane region" description="Helical" evidence="13">
    <location>
        <begin position="48"/>
        <end position="70"/>
    </location>
</feature>
<keyword evidence="9" id="KW-0406">Ion transport</keyword>